<evidence type="ECO:0000256" key="1">
    <source>
        <dbReference type="ARBA" id="ARBA00004651"/>
    </source>
</evidence>
<comment type="similarity">
    <text evidence="7 10">Belongs to the fluoride channel Fluc/FEX (TC 1.A.43) family.</text>
</comment>
<comment type="subcellular location">
    <subcellularLocation>
        <location evidence="1 10">Cell membrane</location>
        <topology evidence="1 10">Multi-pass membrane protein</topology>
    </subcellularLocation>
</comment>
<dbReference type="InterPro" id="IPR003691">
    <property type="entry name" value="FluC"/>
</dbReference>
<comment type="function">
    <text evidence="9 10">Fluoride-specific ion channel. Important for reducing fluoride concentration in the cell, thus reducing its toxicity.</text>
</comment>
<accession>A0A385Q255</accession>
<comment type="catalytic activity">
    <reaction evidence="8">
        <text>fluoride(in) = fluoride(out)</text>
        <dbReference type="Rhea" id="RHEA:76159"/>
        <dbReference type="ChEBI" id="CHEBI:17051"/>
    </reaction>
    <physiologicalReaction direction="left-to-right" evidence="8">
        <dbReference type="Rhea" id="RHEA:76160"/>
    </physiologicalReaction>
</comment>
<dbReference type="HAMAP" id="MF_00454">
    <property type="entry name" value="FluC"/>
    <property type="match status" value="1"/>
</dbReference>
<feature type="transmembrane region" description="Helical" evidence="10">
    <location>
        <begin position="63"/>
        <end position="84"/>
    </location>
</feature>
<feature type="binding site" evidence="10">
    <location>
        <position position="71"/>
    </location>
    <ligand>
        <name>Na(+)</name>
        <dbReference type="ChEBI" id="CHEBI:29101"/>
        <note>structural</note>
    </ligand>
</feature>
<protein>
    <recommendedName>
        <fullName evidence="10">Fluoride-specific ion channel FluC</fullName>
    </recommendedName>
</protein>
<dbReference type="GO" id="GO:0005886">
    <property type="term" value="C:plasma membrane"/>
    <property type="evidence" value="ECO:0007669"/>
    <property type="project" value="UniProtKB-SubCell"/>
</dbReference>
<keyword evidence="6 10" id="KW-0407">Ion channel</keyword>
<keyword evidence="10" id="KW-0813">Transport</keyword>
<evidence type="ECO:0000256" key="2">
    <source>
        <dbReference type="ARBA" id="ARBA00022475"/>
    </source>
</evidence>
<dbReference type="KEGG" id="lua:D4A81_09585"/>
<evidence type="ECO:0000313" key="12">
    <source>
        <dbReference type="Proteomes" id="UP000265562"/>
    </source>
</evidence>
<comment type="activity regulation">
    <text evidence="10">Na(+) is not transported, but it plays an essential structural role and its presence is essential for fluoride channel function.</text>
</comment>
<dbReference type="NCBIfam" id="TIGR00494">
    <property type="entry name" value="crcB"/>
    <property type="match status" value="1"/>
</dbReference>
<feature type="binding site" evidence="10">
    <location>
        <position position="74"/>
    </location>
    <ligand>
        <name>Na(+)</name>
        <dbReference type="ChEBI" id="CHEBI:29101"/>
        <note>structural</note>
    </ligand>
</feature>
<dbReference type="RefSeq" id="WP_111525318.1">
    <property type="nucleotide sequence ID" value="NZ_CP032364.1"/>
</dbReference>
<evidence type="ECO:0000256" key="7">
    <source>
        <dbReference type="ARBA" id="ARBA00035120"/>
    </source>
</evidence>
<feature type="transmembrane region" description="Helical" evidence="10">
    <location>
        <begin position="31"/>
        <end position="51"/>
    </location>
</feature>
<dbReference type="EMBL" id="CP032364">
    <property type="protein sequence ID" value="AYB00167.1"/>
    <property type="molecule type" value="Genomic_DNA"/>
</dbReference>
<keyword evidence="4 10" id="KW-1133">Transmembrane helix</keyword>
<keyword evidence="5 10" id="KW-0472">Membrane</keyword>
<evidence type="ECO:0000256" key="9">
    <source>
        <dbReference type="ARBA" id="ARBA00049940"/>
    </source>
</evidence>
<dbReference type="PANTHER" id="PTHR28259">
    <property type="entry name" value="FLUORIDE EXPORT PROTEIN 1-RELATED"/>
    <property type="match status" value="1"/>
</dbReference>
<keyword evidence="10" id="KW-0479">Metal-binding</keyword>
<dbReference type="Pfam" id="PF02537">
    <property type="entry name" value="CRCB"/>
    <property type="match status" value="1"/>
</dbReference>
<name>A0A385Q255_9FIRM</name>
<evidence type="ECO:0000313" key="11">
    <source>
        <dbReference type="EMBL" id="AYB00167.1"/>
    </source>
</evidence>
<organism evidence="11 12">
    <name type="scientific">Lachnoanaerobaculum umeaense</name>
    <dbReference type="NCBI Taxonomy" id="617123"/>
    <lineage>
        <taxon>Bacteria</taxon>
        <taxon>Bacillati</taxon>
        <taxon>Bacillota</taxon>
        <taxon>Clostridia</taxon>
        <taxon>Lachnospirales</taxon>
        <taxon>Lachnospiraceae</taxon>
        <taxon>Lachnoanaerobaculum</taxon>
    </lineage>
</organism>
<reference evidence="11 12" key="1">
    <citation type="submission" date="2018-09" db="EMBL/GenBank/DDBJ databases">
        <title>Genome sequencing of Lachnoanaerobaculum umeaense DSM 23576.</title>
        <authorList>
            <person name="Kook J.-K."/>
            <person name="Park S.-N."/>
            <person name="Lim Y.K."/>
        </authorList>
    </citation>
    <scope>NUCLEOTIDE SEQUENCE [LARGE SCALE GENOMIC DNA]</scope>
    <source>
        <strain evidence="12">DSM 23576 \ CCUG 58757</strain>
    </source>
</reference>
<evidence type="ECO:0000256" key="3">
    <source>
        <dbReference type="ARBA" id="ARBA00022692"/>
    </source>
</evidence>
<dbReference type="PANTHER" id="PTHR28259:SF1">
    <property type="entry name" value="FLUORIDE EXPORT PROTEIN 1-RELATED"/>
    <property type="match status" value="1"/>
</dbReference>
<evidence type="ECO:0000256" key="10">
    <source>
        <dbReference type="HAMAP-Rule" id="MF_00454"/>
    </source>
</evidence>
<keyword evidence="3 10" id="KW-0812">Transmembrane</keyword>
<keyword evidence="10" id="KW-0915">Sodium</keyword>
<sequence>MSFLFVALGGALGAMARYAISLIPVKTGFPILTLITNIAGAILIGFIVGFTSDKDNISGNTVLFWKTGVCGGFTTFSTFSLEVFNLLDNKQYTSGGLYIVISVTCSVLGILCGKKLATVVKL</sequence>
<evidence type="ECO:0000256" key="5">
    <source>
        <dbReference type="ARBA" id="ARBA00023136"/>
    </source>
</evidence>
<evidence type="ECO:0000256" key="6">
    <source>
        <dbReference type="ARBA" id="ARBA00023303"/>
    </source>
</evidence>
<dbReference type="AlphaFoldDB" id="A0A385Q255"/>
<keyword evidence="10" id="KW-0406">Ion transport</keyword>
<evidence type="ECO:0000256" key="4">
    <source>
        <dbReference type="ARBA" id="ARBA00022989"/>
    </source>
</evidence>
<keyword evidence="2 10" id="KW-1003">Cell membrane</keyword>
<keyword evidence="12" id="KW-1185">Reference proteome</keyword>
<proteinExistence type="inferred from homology"/>
<dbReference type="Proteomes" id="UP000265562">
    <property type="component" value="Chromosome"/>
</dbReference>
<gene>
    <name evidence="10 11" type="primary">crcB</name>
    <name evidence="10" type="synonym">fluC</name>
    <name evidence="11" type="ORF">D4A81_09585</name>
</gene>
<dbReference type="GO" id="GO:0140114">
    <property type="term" value="P:cellular detoxification of fluoride"/>
    <property type="evidence" value="ECO:0007669"/>
    <property type="project" value="UniProtKB-UniRule"/>
</dbReference>
<dbReference type="OrthoDB" id="9815830at2"/>
<feature type="transmembrane region" description="Helical" evidence="10">
    <location>
        <begin position="96"/>
        <end position="113"/>
    </location>
</feature>
<dbReference type="GO" id="GO:0046872">
    <property type="term" value="F:metal ion binding"/>
    <property type="evidence" value="ECO:0007669"/>
    <property type="project" value="UniProtKB-KW"/>
</dbReference>
<evidence type="ECO:0000256" key="8">
    <source>
        <dbReference type="ARBA" id="ARBA00035585"/>
    </source>
</evidence>
<dbReference type="GO" id="GO:0062054">
    <property type="term" value="F:fluoride channel activity"/>
    <property type="evidence" value="ECO:0007669"/>
    <property type="project" value="UniProtKB-UniRule"/>
</dbReference>